<dbReference type="HOGENOM" id="CLU_274298_0_0_1"/>
<dbReference type="InterPro" id="IPR000719">
    <property type="entry name" value="Prot_kinase_dom"/>
</dbReference>
<dbReference type="PROSITE" id="PS50011">
    <property type="entry name" value="PROTEIN_KINASE_DOM"/>
    <property type="match status" value="1"/>
</dbReference>
<dbReference type="InParanoid" id="A0A0C2X3H6"/>
<dbReference type="InterPro" id="IPR011009">
    <property type="entry name" value="Kinase-like_dom_sf"/>
</dbReference>
<evidence type="ECO:0000313" key="4">
    <source>
        <dbReference type="EMBL" id="KIL63273.1"/>
    </source>
</evidence>
<dbReference type="PANTHER" id="PTHR24348">
    <property type="entry name" value="SERINE/THREONINE-PROTEIN KINASE UNC-51-RELATED"/>
    <property type="match status" value="1"/>
</dbReference>
<dbReference type="Gene3D" id="1.10.510.10">
    <property type="entry name" value="Transferase(Phosphotransferase) domain 1"/>
    <property type="match status" value="1"/>
</dbReference>
<feature type="domain" description="Protein kinase" evidence="3">
    <location>
        <begin position="28"/>
        <end position="310"/>
    </location>
</feature>
<feature type="compositionally biased region" description="Basic and acidic residues" evidence="2">
    <location>
        <begin position="600"/>
        <end position="612"/>
    </location>
</feature>
<dbReference type="SUPFAM" id="SSF56112">
    <property type="entry name" value="Protein kinase-like (PK-like)"/>
    <property type="match status" value="1"/>
</dbReference>
<evidence type="ECO:0000313" key="5">
    <source>
        <dbReference type="Proteomes" id="UP000054549"/>
    </source>
</evidence>
<feature type="compositionally biased region" description="Polar residues" evidence="2">
    <location>
        <begin position="415"/>
        <end position="424"/>
    </location>
</feature>
<protein>
    <recommendedName>
        <fullName evidence="3">Protein kinase domain-containing protein</fullName>
    </recommendedName>
</protein>
<dbReference type="GO" id="GO:0005737">
    <property type="term" value="C:cytoplasm"/>
    <property type="evidence" value="ECO:0007669"/>
    <property type="project" value="TreeGrafter"/>
</dbReference>
<feature type="region of interest" description="Disordered" evidence="2">
    <location>
        <begin position="317"/>
        <end position="341"/>
    </location>
</feature>
<dbReference type="Pfam" id="PF00069">
    <property type="entry name" value="Pkinase"/>
    <property type="match status" value="1"/>
</dbReference>
<accession>A0A0C2X3H6</accession>
<dbReference type="GO" id="GO:0004674">
    <property type="term" value="F:protein serine/threonine kinase activity"/>
    <property type="evidence" value="ECO:0007669"/>
    <property type="project" value="InterPro"/>
</dbReference>
<dbReference type="AlphaFoldDB" id="A0A0C2X3H6"/>
<dbReference type="CDD" id="cd14014">
    <property type="entry name" value="STKc_PknB_like"/>
    <property type="match status" value="1"/>
</dbReference>
<feature type="compositionally biased region" description="Basic and acidic residues" evidence="2">
    <location>
        <begin position="326"/>
        <end position="341"/>
    </location>
</feature>
<dbReference type="STRING" id="946122.A0A0C2X3H6"/>
<evidence type="ECO:0000256" key="2">
    <source>
        <dbReference type="SAM" id="MobiDB-lite"/>
    </source>
</evidence>
<dbReference type="Proteomes" id="UP000054549">
    <property type="component" value="Unassembled WGS sequence"/>
</dbReference>
<dbReference type="EMBL" id="KN818261">
    <property type="protein sequence ID" value="KIL63273.1"/>
    <property type="molecule type" value="Genomic_DNA"/>
</dbReference>
<dbReference type="GO" id="GO:0005524">
    <property type="term" value="F:ATP binding"/>
    <property type="evidence" value="ECO:0007669"/>
    <property type="project" value="InterPro"/>
</dbReference>
<sequence>MDLSQPKSLQTDSTDVFSLTDQDLAEKLQFVEEIGFGNWGSVWLCRPKISSDASDEDRAQNREQKIAVKLVHRSKTTTTAARVRSLWNEMKIVRKFKNDPHPSIVPFHSFIITPSYALITMTYLPTLVPVQVDETTARIWFKYLVSGIEFLHKRGVVHNDIKPANILLDEKNIPVLVDFGFAEKYDSHSGTAFHSNLSYGTPEYLSPERARGLPHDTRKSDVWSLGVTFFEILVGRTPFEHSDNEQFTTKDELQQYWTRTDQLRGKWVGTWKMSQGMECLLRRMIAPNADLRCTATDAMEDGYWRSRPVINTHRRSTSEMLVTPTKGRDSPDASPRLDDSAESLRVHALRQGLTRSRSQTRVAGAPKTHARKVALAAINLSPIKASPPATPTGKENTNVVVLNSSQRKNRRPFGNVNNQENIPQPQFVKPTDDSKAKRRSKVLGDRTARHIKDENISKGRKVKDGQPKEKVNNAKERVREWERERQRLREIARLEEIEKEREEQEAQVMTQESEVEKEVEQEMTLASPPAASSMPQLSSFPSSVNSFAISTPRRTSSSGLSHLKHSIKKSIDKTKQFYKSSTLGRSTPQTTRSSFDFLDDGTRGEPPSEHMSWEDEGLVRQAADTSLPAVRQAIHNERVGADARTDRMTIWMRNVEKVVEDARQTFALSAPQPTVLPPLPVAPLSRRPSKQPSKGRLPRKILAASQIFTEDAIRSFDTSTAANTSSVQSKSEVSQDTSHILSSIESPTRKRRATVSTHYPAPVVSPATTTGTYLRQNTSLADKLQLHIATLSRLEAELNKPPKPEPSPRLSQFMDRSLFIETPLSQRASTELTNLEQEETRPSIALSLDELNSSILHVEPYPTRQPSIPSSAVSSPEQRRLENVYDRFLMATTGVKRVGKGYQSENVVPVGNHHESQSNLSRLHRRRHAMPPPVSSEDMRPTMVVDELGMMTSTQAGTGTPIVKDESHTTVALVRRAIKAMVPGKTASKRLSRVMA</sequence>
<dbReference type="GO" id="GO:0010506">
    <property type="term" value="P:regulation of autophagy"/>
    <property type="evidence" value="ECO:0007669"/>
    <property type="project" value="InterPro"/>
</dbReference>
<feature type="compositionally biased region" description="Polar residues" evidence="2">
    <location>
        <begin position="719"/>
        <end position="746"/>
    </location>
</feature>
<feature type="region of interest" description="Disordered" evidence="2">
    <location>
        <begin position="669"/>
        <end position="699"/>
    </location>
</feature>
<feature type="region of interest" description="Disordered" evidence="2">
    <location>
        <begin position="906"/>
        <end position="939"/>
    </location>
</feature>
<dbReference type="PANTHER" id="PTHR24348:SF68">
    <property type="entry name" value="SERINE_THREONINE-PROTEIN KINASE ATG1C"/>
    <property type="match status" value="1"/>
</dbReference>
<dbReference type="InterPro" id="IPR045269">
    <property type="entry name" value="Atg1-like"/>
</dbReference>
<dbReference type="InterPro" id="IPR008271">
    <property type="entry name" value="Ser/Thr_kinase_AS"/>
</dbReference>
<reference evidence="4 5" key="1">
    <citation type="submission" date="2014-04" db="EMBL/GenBank/DDBJ databases">
        <title>Evolutionary Origins and Diversification of the Mycorrhizal Mutualists.</title>
        <authorList>
            <consortium name="DOE Joint Genome Institute"/>
            <consortium name="Mycorrhizal Genomics Consortium"/>
            <person name="Kohler A."/>
            <person name="Kuo A."/>
            <person name="Nagy L.G."/>
            <person name="Floudas D."/>
            <person name="Copeland A."/>
            <person name="Barry K.W."/>
            <person name="Cichocki N."/>
            <person name="Veneault-Fourrey C."/>
            <person name="LaButti K."/>
            <person name="Lindquist E.A."/>
            <person name="Lipzen A."/>
            <person name="Lundell T."/>
            <person name="Morin E."/>
            <person name="Murat C."/>
            <person name="Riley R."/>
            <person name="Ohm R."/>
            <person name="Sun H."/>
            <person name="Tunlid A."/>
            <person name="Henrissat B."/>
            <person name="Grigoriev I.V."/>
            <person name="Hibbett D.S."/>
            <person name="Martin F."/>
        </authorList>
    </citation>
    <scope>NUCLEOTIDE SEQUENCE [LARGE SCALE GENOMIC DNA]</scope>
    <source>
        <strain evidence="4 5">Koide BX008</strain>
    </source>
</reference>
<feature type="region of interest" description="Disordered" evidence="2">
    <location>
        <begin position="579"/>
        <end position="612"/>
    </location>
</feature>
<gene>
    <name evidence="4" type="ORF">M378DRAFT_187106</name>
</gene>
<dbReference type="PROSITE" id="PS00108">
    <property type="entry name" value="PROTEIN_KINASE_ST"/>
    <property type="match status" value="1"/>
</dbReference>
<feature type="region of interest" description="Disordered" evidence="2">
    <location>
        <begin position="406"/>
        <end position="443"/>
    </location>
</feature>
<evidence type="ECO:0000259" key="3">
    <source>
        <dbReference type="PROSITE" id="PS50011"/>
    </source>
</evidence>
<feature type="coiled-coil region" evidence="1">
    <location>
        <begin position="471"/>
        <end position="521"/>
    </location>
</feature>
<keyword evidence="1" id="KW-0175">Coiled coil</keyword>
<dbReference type="OrthoDB" id="68483at2759"/>
<keyword evidence="5" id="KW-1185">Reference proteome</keyword>
<proteinExistence type="predicted"/>
<name>A0A0C2X3H6_AMAMK</name>
<feature type="compositionally biased region" description="Polar residues" evidence="2">
    <location>
        <begin position="579"/>
        <end position="594"/>
    </location>
</feature>
<feature type="region of interest" description="Disordered" evidence="2">
    <location>
        <begin position="719"/>
        <end position="770"/>
    </location>
</feature>
<evidence type="ECO:0000256" key="1">
    <source>
        <dbReference type="SAM" id="Coils"/>
    </source>
</evidence>
<dbReference type="SMART" id="SM00220">
    <property type="entry name" value="S_TKc"/>
    <property type="match status" value="1"/>
</dbReference>
<organism evidence="4 5">
    <name type="scientific">Amanita muscaria (strain Koide BX008)</name>
    <dbReference type="NCBI Taxonomy" id="946122"/>
    <lineage>
        <taxon>Eukaryota</taxon>
        <taxon>Fungi</taxon>
        <taxon>Dikarya</taxon>
        <taxon>Basidiomycota</taxon>
        <taxon>Agaricomycotina</taxon>
        <taxon>Agaricomycetes</taxon>
        <taxon>Agaricomycetidae</taxon>
        <taxon>Agaricales</taxon>
        <taxon>Pluteineae</taxon>
        <taxon>Amanitaceae</taxon>
        <taxon>Amanita</taxon>
    </lineage>
</organism>